<evidence type="ECO:0000256" key="1">
    <source>
        <dbReference type="SAM" id="Phobius"/>
    </source>
</evidence>
<sequence>MILTPKGFLTIGGIVLVLVAILGFMGVIGPSPDGSIFGATWWFDNGENWAHLVLGVVGLIAAFAFPASLQKPLVLLLGVIGVLVGLYSLVYSSNFLGANLENPADTFLHLVVGAWALWAAMKKPAMASMPMSSGM</sequence>
<evidence type="ECO:0000313" key="3">
    <source>
        <dbReference type="Proteomes" id="UP000808388"/>
    </source>
</evidence>
<feature type="transmembrane region" description="Helical" evidence="1">
    <location>
        <begin position="73"/>
        <end position="92"/>
    </location>
</feature>
<feature type="transmembrane region" description="Helical" evidence="1">
    <location>
        <begin position="104"/>
        <end position="121"/>
    </location>
</feature>
<protein>
    <recommendedName>
        <fullName evidence="4">DUF4383 domain-containing protein</fullName>
    </recommendedName>
</protein>
<keyword evidence="1" id="KW-1133">Transmembrane helix</keyword>
<dbReference type="Proteomes" id="UP000808388">
    <property type="component" value="Unassembled WGS sequence"/>
</dbReference>
<proteinExistence type="predicted"/>
<dbReference type="AlphaFoldDB" id="A0A9D6QS10"/>
<keyword evidence="1" id="KW-0812">Transmembrane</keyword>
<comment type="caution">
    <text evidence="2">The sequence shown here is derived from an EMBL/GenBank/DDBJ whole genome shotgun (WGS) entry which is preliminary data.</text>
</comment>
<name>A0A9D6QS10_9BACT</name>
<reference evidence="2" key="1">
    <citation type="submission" date="2020-07" db="EMBL/GenBank/DDBJ databases">
        <title>Huge and variable diversity of episymbiotic CPR bacteria and DPANN archaea in groundwater ecosystems.</title>
        <authorList>
            <person name="He C.Y."/>
            <person name="Keren R."/>
            <person name="Whittaker M."/>
            <person name="Farag I.F."/>
            <person name="Doudna J."/>
            <person name="Cate J.H.D."/>
            <person name="Banfield J.F."/>
        </authorList>
    </citation>
    <scope>NUCLEOTIDE SEQUENCE</scope>
    <source>
        <strain evidence="2">NC_groundwater_972_Pr1_S-0.2um_49_27</strain>
    </source>
</reference>
<feature type="transmembrane region" description="Helical" evidence="1">
    <location>
        <begin position="7"/>
        <end position="29"/>
    </location>
</feature>
<gene>
    <name evidence="2" type="ORF">HY220_02345</name>
</gene>
<dbReference type="EMBL" id="JACQCQ010000009">
    <property type="protein sequence ID" value="MBI3627564.1"/>
    <property type="molecule type" value="Genomic_DNA"/>
</dbReference>
<organism evidence="2 3">
    <name type="scientific">Candidatus Sungiibacteriota bacterium</name>
    <dbReference type="NCBI Taxonomy" id="2750080"/>
    <lineage>
        <taxon>Bacteria</taxon>
        <taxon>Candidatus Sungiibacteriota</taxon>
    </lineage>
</organism>
<accession>A0A9D6QS10</accession>
<evidence type="ECO:0000313" key="2">
    <source>
        <dbReference type="EMBL" id="MBI3627564.1"/>
    </source>
</evidence>
<keyword evidence="1" id="KW-0472">Membrane</keyword>
<evidence type="ECO:0008006" key="4">
    <source>
        <dbReference type="Google" id="ProtNLM"/>
    </source>
</evidence>
<feature type="transmembrane region" description="Helical" evidence="1">
    <location>
        <begin position="49"/>
        <end position="66"/>
    </location>
</feature>